<dbReference type="Proteomes" id="UP000002027">
    <property type="component" value="Chromosome 1"/>
</dbReference>
<dbReference type="AlphaFoldDB" id="D1C4I2"/>
<dbReference type="eggNOG" id="COG0859">
    <property type="taxonomic scope" value="Bacteria"/>
</dbReference>
<dbReference type="EMBL" id="CP001823">
    <property type="protein sequence ID" value="ACZ39149.1"/>
    <property type="molecule type" value="Genomic_DNA"/>
</dbReference>
<dbReference type="GO" id="GO:0005829">
    <property type="term" value="C:cytosol"/>
    <property type="evidence" value="ECO:0007669"/>
    <property type="project" value="TreeGrafter"/>
</dbReference>
<dbReference type="CAZy" id="GT9">
    <property type="family name" value="Glycosyltransferase Family 9"/>
</dbReference>
<dbReference type="HOGENOM" id="CLU_038371_0_1_0"/>
<dbReference type="SUPFAM" id="SSF53756">
    <property type="entry name" value="UDP-Glycosyltransferase/glycogen phosphorylase"/>
    <property type="match status" value="1"/>
</dbReference>
<organism evidence="3 4">
    <name type="scientific">Sphaerobacter thermophilus (strain ATCC 49802 / DSM 20745 / KCCM 41009 / NCIMB 13125 / S 6022)</name>
    <dbReference type="NCBI Taxonomy" id="479434"/>
    <lineage>
        <taxon>Bacteria</taxon>
        <taxon>Pseudomonadati</taxon>
        <taxon>Thermomicrobiota</taxon>
        <taxon>Thermomicrobia</taxon>
        <taxon>Sphaerobacterales</taxon>
        <taxon>Sphaerobacterineae</taxon>
        <taxon>Sphaerobacteraceae</taxon>
        <taxon>Sphaerobacter</taxon>
    </lineage>
</organism>
<dbReference type="Pfam" id="PF01075">
    <property type="entry name" value="Glyco_transf_9"/>
    <property type="match status" value="1"/>
</dbReference>
<reference evidence="4" key="1">
    <citation type="submission" date="2009-11" db="EMBL/GenBank/DDBJ databases">
        <title>The complete chromosome 1 of Sphaerobacter thermophilus DSM 20745.</title>
        <authorList>
            <person name="Lucas S."/>
            <person name="Copeland A."/>
            <person name="Lapidus A."/>
            <person name="Glavina del Rio T."/>
            <person name="Dalin E."/>
            <person name="Tice H."/>
            <person name="Bruce D."/>
            <person name="Goodwin L."/>
            <person name="Pitluck S."/>
            <person name="Kyrpides N."/>
            <person name="Mavromatis K."/>
            <person name="Ivanova N."/>
            <person name="Mikhailova N."/>
            <person name="LaButti K.M."/>
            <person name="Clum A."/>
            <person name="Sun H.I."/>
            <person name="Brettin T."/>
            <person name="Detter J.C."/>
            <person name="Han C."/>
            <person name="Larimer F."/>
            <person name="Land M."/>
            <person name="Hauser L."/>
            <person name="Markowitz V."/>
            <person name="Cheng J.F."/>
            <person name="Hugenholtz P."/>
            <person name="Woyke T."/>
            <person name="Wu D."/>
            <person name="Steenblock K."/>
            <person name="Schneider S."/>
            <person name="Pukall R."/>
            <person name="Goeker M."/>
            <person name="Klenk H.P."/>
            <person name="Eisen J.A."/>
        </authorList>
    </citation>
    <scope>NUCLEOTIDE SEQUENCE [LARGE SCALE GENOMIC DNA]</scope>
    <source>
        <strain evidence="4">ATCC 49802 / DSM 20745 / S 6022</strain>
    </source>
</reference>
<name>D1C4I2_SPHTD</name>
<evidence type="ECO:0000313" key="3">
    <source>
        <dbReference type="EMBL" id="ACZ39149.1"/>
    </source>
</evidence>
<gene>
    <name evidence="3" type="ordered locus">Sthe_1715</name>
</gene>
<dbReference type="Gene3D" id="3.40.50.2000">
    <property type="entry name" value="Glycogen Phosphorylase B"/>
    <property type="match status" value="2"/>
</dbReference>
<evidence type="ECO:0000256" key="1">
    <source>
        <dbReference type="ARBA" id="ARBA00022676"/>
    </source>
</evidence>
<sequence>MAVADVVAPRRILVVKLADLGDAVLATPAIDALRRAFPTARIDALTTPAARAVLALCPAVDRTIGFPKALFDRPTDLAHPGRLVTMARLAAHLRAQRYDAVVLLHHLTTGFGALKFRALARATGAPVVAGLDNGRGTFLTHRATDLGFGGRTEWEYGLDIVAALGVPTDGARANLAVPDSARAAADRLLGQAGIAEPFIVVHPGVGSYSQARAWPADRFAAVARDLRASTGLPIVAVGTRDEAAGAGPLLAEDGVVNLLGRTTIAELAAVLARAALVIGADSGVAHLTAALRRPTLAIFGPSNHDAWRPMGAALHYVGTRPFPDAGALVVRAPIPCAPCLYTGYTLGQRQGCTLRTCLDWVAATEVVEAALHMLRNSGVIDAPEKLP</sequence>
<keyword evidence="2 3" id="KW-0808">Transferase</keyword>
<dbReference type="GO" id="GO:0009244">
    <property type="term" value="P:lipopolysaccharide core region biosynthetic process"/>
    <property type="evidence" value="ECO:0007669"/>
    <property type="project" value="TreeGrafter"/>
</dbReference>
<dbReference type="InterPro" id="IPR051199">
    <property type="entry name" value="LPS_LOS_Heptosyltrfase"/>
</dbReference>
<dbReference type="GO" id="GO:0008713">
    <property type="term" value="F:ADP-heptose-lipopolysaccharide heptosyltransferase activity"/>
    <property type="evidence" value="ECO:0007669"/>
    <property type="project" value="TreeGrafter"/>
</dbReference>
<proteinExistence type="predicted"/>
<accession>D1C4I2</accession>
<keyword evidence="4" id="KW-1185">Reference proteome</keyword>
<keyword evidence="1" id="KW-0328">Glycosyltransferase</keyword>
<evidence type="ECO:0000256" key="2">
    <source>
        <dbReference type="ARBA" id="ARBA00022679"/>
    </source>
</evidence>
<dbReference type="RefSeq" id="WP_012872196.1">
    <property type="nucleotide sequence ID" value="NC_013523.1"/>
</dbReference>
<evidence type="ECO:0000313" key="4">
    <source>
        <dbReference type="Proteomes" id="UP000002027"/>
    </source>
</evidence>
<dbReference type="PANTHER" id="PTHR30160">
    <property type="entry name" value="TETRAACYLDISACCHARIDE 4'-KINASE-RELATED"/>
    <property type="match status" value="1"/>
</dbReference>
<dbReference type="STRING" id="479434.Sthe_1715"/>
<reference evidence="3 4" key="2">
    <citation type="journal article" date="2010" name="Stand. Genomic Sci.">
        <title>Complete genome sequence of Desulfohalobium retbaense type strain (HR(100)).</title>
        <authorList>
            <person name="Spring S."/>
            <person name="Nolan M."/>
            <person name="Lapidus A."/>
            <person name="Glavina Del Rio T."/>
            <person name="Copeland A."/>
            <person name="Tice H."/>
            <person name="Cheng J.F."/>
            <person name="Lucas S."/>
            <person name="Land M."/>
            <person name="Chen F."/>
            <person name="Bruce D."/>
            <person name="Goodwin L."/>
            <person name="Pitluck S."/>
            <person name="Ivanova N."/>
            <person name="Mavromatis K."/>
            <person name="Mikhailova N."/>
            <person name="Pati A."/>
            <person name="Chen A."/>
            <person name="Palaniappan K."/>
            <person name="Hauser L."/>
            <person name="Chang Y.J."/>
            <person name="Jeffries C.D."/>
            <person name="Munk C."/>
            <person name="Kiss H."/>
            <person name="Chain P."/>
            <person name="Han C."/>
            <person name="Brettin T."/>
            <person name="Detter J.C."/>
            <person name="Schuler E."/>
            <person name="Goker M."/>
            <person name="Rohde M."/>
            <person name="Bristow J."/>
            <person name="Eisen J.A."/>
            <person name="Markowitz V."/>
            <person name="Hugenholtz P."/>
            <person name="Kyrpides N.C."/>
            <person name="Klenk H.P."/>
        </authorList>
    </citation>
    <scope>NUCLEOTIDE SEQUENCE [LARGE SCALE GENOMIC DNA]</scope>
    <source>
        <strain evidence="4">ATCC 49802 / DSM 20745 / S 6022</strain>
    </source>
</reference>
<dbReference type="InParanoid" id="D1C4I2"/>
<dbReference type="OrthoDB" id="9768048at2"/>
<dbReference type="KEGG" id="sti:Sthe_1715"/>
<dbReference type="InterPro" id="IPR002201">
    <property type="entry name" value="Glyco_trans_9"/>
</dbReference>
<protein>
    <submittedName>
        <fullName evidence="3">Glycosyl transferase family 9</fullName>
    </submittedName>
</protein>
<dbReference type="CDD" id="cd03789">
    <property type="entry name" value="GT9_LPS_heptosyltransferase"/>
    <property type="match status" value="1"/>
</dbReference>